<dbReference type="SMART" id="SM00448">
    <property type="entry name" value="REC"/>
    <property type="match status" value="1"/>
</dbReference>
<dbReference type="RefSeq" id="WP_145712226.1">
    <property type="nucleotide sequence ID" value="NZ_BAAAFY010000001.1"/>
</dbReference>
<evidence type="ECO:0000256" key="4">
    <source>
        <dbReference type="PROSITE-ProRule" id="PRU00169"/>
    </source>
</evidence>
<dbReference type="CDD" id="cd17546">
    <property type="entry name" value="REC_hyHK_CKI1_RcsC-like"/>
    <property type="match status" value="1"/>
</dbReference>
<feature type="transmembrane region" description="Helical" evidence="5">
    <location>
        <begin position="113"/>
        <end position="131"/>
    </location>
</feature>
<dbReference type="SMART" id="SM00387">
    <property type="entry name" value="HATPase_c"/>
    <property type="match status" value="1"/>
</dbReference>
<evidence type="ECO:0000256" key="3">
    <source>
        <dbReference type="ARBA" id="ARBA00022553"/>
    </source>
</evidence>
<dbReference type="CDD" id="cd00082">
    <property type="entry name" value="HisKA"/>
    <property type="match status" value="1"/>
</dbReference>
<dbReference type="SUPFAM" id="SSF47384">
    <property type="entry name" value="Homodimeric domain of signal transducing histidine kinase"/>
    <property type="match status" value="1"/>
</dbReference>
<dbReference type="PROSITE" id="PS50109">
    <property type="entry name" value="HIS_KIN"/>
    <property type="match status" value="1"/>
</dbReference>
<feature type="domain" description="Histidine kinase" evidence="6">
    <location>
        <begin position="189"/>
        <end position="409"/>
    </location>
</feature>
<dbReference type="OrthoDB" id="636661at2"/>
<keyword evidence="3 4" id="KW-0597">Phosphoprotein</keyword>
<dbReference type="InterPro" id="IPR036097">
    <property type="entry name" value="HisK_dim/P_sf"/>
</dbReference>
<feature type="transmembrane region" description="Helical" evidence="5">
    <location>
        <begin position="147"/>
        <end position="167"/>
    </location>
</feature>
<reference evidence="8 9" key="1">
    <citation type="journal article" date="2013" name="Stand. Genomic Sci.">
        <title>Genomic Encyclopedia of Type Strains, Phase I: The one thousand microbial genomes (KMG-I) project.</title>
        <authorList>
            <person name="Kyrpides N.C."/>
            <person name="Woyke T."/>
            <person name="Eisen J.A."/>
            <person name="Garrity G."/>
            <person name="Lilburn T.G."/>
            <person name="Beck B.J."/>
            <person name="Whitman W.B."/>
            <person name="Hugenholtz P."/>
            <person name="Klenk H.P."/>
        </authorList>
    </citation>
    <scope>NUCLEOTIDE SEQUENCE [LARGE SCALE GENOMIC DNA]</scope>
    <source>
        <strain evidence="8 9">DSM 13484</strain>
    </source>
</reference>
<gene>
    <name evidence="8" type="ORF">LX66_1865</name>
</gene>
<dbReference type="InterPro" id="IPR011006">
    <property type="entry name" value="CheY-like_superfamily"/>
</dbReference>
<feature type="transmembrane region" description="Helical" evidence="5">
    <location>
        <begin position="12"/>
        <end position="34"/>
    </location>
</feature>
<evidence type="ECO:0000259" key="7">
    <source>
        <dbReference type="PROSITE" id="PS50110"/>
    </source>
</evidence>
<dbReference type="Pfam" id="PF00072">
    <property type="entry name" value="Response_reg"/>
    <property type="match status" value="1"/>
</dbReference>
<keyword evidence="5" id="KW-0472">Membrane</keyword>
<organism evidence="8 9">
    <name type="scientific">Chitinophaga japonensis</name>
    <name type="common">Flexibacter japonensis</name>
    <dbReference type="NCBI Taxonomy" id="104662"/>
    <lineage>
        <taxon>Bacteria</taxon>
        <taxon>Pseudomonadati</taxon>
        <taxon>Bacteroidota</taxon>
        <taxon>Chitinophagia</taxon>
        <taxon>Chitinophagales</taxon>
        <taxon>Chitinophagaceae</taxon>
        <taxon>Chitinophaga</taxon>
    </lineage>
</organism>
<dbReference type="AlphaFoldDB" id="A0A562T3D8"/>
<dbReference type="SUPFAM" id="SSF55874">
    <property type="entry name" value="ATPase domain of HSP90 chaperone/DNA topoisomerase II/histidine kinase"/>
    <property type="match status" value="1"/>
</dbReference>
<dbReference type="PANTHER" id="PTHR43719">
    <property type="entry name" value="TWO-COMPONENT HISTIDINE KINASE"/>
    <property type="match status" value="1"/>
</dbReference>
<evidence type="ECO:0000256" key="2">
    <source>
        <dbReference type="ARBA" id="ARBA00012438"/>
    </source>
</evidence>
<sequence length="546" mass="61640">MPRNDTRLPKEVYLKLCLHIALFSLSGGMLAAYLMQMKSVFYVELAISLYFLSVPFLTKWIGLYPSFTISYIVLCAALIFWGIIIGPVAQIHILLAFLVGLAWYVLQHPLAKWSVVGFDIAMLFFLELAYYKEWFQPVAIPADVTMYLRWIIICVGAALSIAIMDLYHTRWTNKRVKQANYFKDLFIYQVTHDLRTHLNSIYYIAKLTKRSLARGPNKKEIEAYNELLFTAVGNASQITNNVLDIGAIEAGKMQTLQEVTLILTDFLDNLIRSQQVTAQTRGIRMLLARDPQLPRVIVTDSFKLQQILINLLNNAIKYAYKHSTVMVDVNRSIPQNWTISVTNSGAGIPADKQEAIFDSFVTNKPAITEGTGLGLYIVAKMVRVLGGTVQVKSNPNAETTFTINLPLKEGDPQDIPPQIDDLQIDLGNIRVLIADDNEMNNMLFSKYLEMSGCIVNSASNGREVLDILAHETPPDIILLDHQMPEMDGEETLLRLKKSQQLKNIPVIICTGSMEHEKSLRRAGAEAVLIKPVQQQELFKVIRQYVQ</sequence>
<feature type="modified residue" description="4-aspartylphosphate" evidence="4">
    <location>
        <position position="480"/>
    </location>
</feature>
<dbReference type="PRINTS" id="PR00344">
    <property type="entry name" value="BCTRLSENSOR"/>
</dbReference>
<name>A0A562T3D8_CHIJA</name>
<keyword evidence="9" id="KW-1185">Reference proteome</keyword>
<feature type="transmembrane region" description="Helical" evidence="5">
    <location>
        <begin position="89"/>
        <end position="106"/>
    </location>
</feature>
<evidence type="ECO:0000313" key="8">
    <source>
        <dbReference type="EMBL" id="TWI87794.1"/>
    </source>
</evidence>
<keyword evidence="5" id="KW-0812">Transmembrane</keyword>
<dbReference type="Gene3D" id="1.10.287.130">
    <property type="match status" value="1"/>
</dbReference>
<comment type="caution">
    <text evidence="8">The sequence shown here is derived from an EMBL/GenBank/DDBJ whole genome shotgun (WGS) entry which is preliminary data.</text>
</comment>
<dbReference type="EC" id="2.7.13.3" evidence="2"/>
<dbReference type="PANTHER" id="PTHR43719:SF28">
    <property type="entry name" value="PEROXIDE STRESS-ACTIVATED HISTIDINE KINASE MAK1-RELATED"/>
    <property type="match status" value="1"/>
</dbReference>
<dbReference type="InterPro" id="IPR003661">
    <property type="entry name" value="HisK_dim/P_dom"/>
</dbReference>
<comment type="catalytic activity">
    <reaction evidence="1">
        <text>ATP + protein L-histidine = ADP + protein N-phospho-L-histidine.</text>
        <dbReference type="EC" id="2.7.13.3"/>
    </reaction>
</comment>
<dbReference type="Gene3D" id="3.40.50.2300">
    <property type="match status" value="1"/>
</dbReference>
<evidence type="ECO:0000256" key="5">
    <source>
        <dbReference type="SAM" id="Phobius"/>
    </source>
</evidence>
<dbReference type="Proteomes" id="UP000316778">
    <property type="component" value="Unassembled WGS sequence"/>
</dbReference>
<dbReference type="InterPro" id="IPR001789">
    <property type="entry name" value="Sig_transdc_resp-reg_receiver"/>
</dbReference>
<dbReference type="Gene3D" id="3.30.565.10">
    <property type="entry name" value="Histidine kinase-like ATPase, C-terminal domain"/>
    <property type="match status" value="1"/>
</dbReference>
<feature type="transmembrane region" description="Helical" evidence="5">
    <location>
        <begin position="40"/>
        <end position="57"/>
    </location>
</feature>
<dbReference type="InterPro" id="IPR005467">
    <property type="entry name" value="His_kinase_dom"/>
</dbReference>
<dbReference type="PROSITE" id="PS50110">
    <property type="entry name" value="RESPONSE_REGULATORY"/>
    <property type="match status" value="1"/>
</dbReference>
<evidence type="ECO:0000313" key="9">
    <source>
        <dbReference type="Proteomes" id="UP000316778"/>
    </source>
</evidence>
<keyword evidence="5" id="KW-1133">Transmembrane helix</keyword>
<evidence type="ECO:0000256" key="1">
    <source>
        <dbReference type="ARBA" id="ARBA00000085"/>
    </source>
</evidence>
<accession>A0A562T3D8</accession>
<feature type="domain" description="Response regulatory" evidence="7">
    <location>
        <begin position="430"/>
        <end position="545"/>
    </location>
</feature>
<dbReference type="InterPro" id="IPR036890">
    <property type="entry name" value="HATPase_C_sf"/>
</dbReference>
<dbReference type="InterPro" id="IPR004358">
    <property type="entry name" value="Sig_transdc_His_kin-like_C"/>
</dbReference>
<dbReference type="InterPro" id="IPR050956">
    <property type="entry name" value="2C_system_His_kinase"/>
</dbReference>
<evidence type="ECO:0000259" key="6">
    <source>
        <dbReference type="PROSITE" id="PS50109"/>
    </source>
</evidence>
<feature type="transmembrane region" description="Helical" evidence="5">
    <location>
        <begin position="64"/>
        <end position="83"/>
    </location>
</feature>
<dbReference type="EMBL" id="VLLG01000003">
    <property type="protein sequence ID" value="TWI87794.1"/>
    <property type="molecule type" value="Genomic_DNA"/>
</dbReference>
<dbReference type="GO" id="GO:0000155">
    <property type="term" value="F:phosphorelay sensor kinase activity"/>
    <property type="evidence" value="ECO:0007669"/>
    <property type="project" value="InterPro"/>
</dbReference>
<proteinExistence type="predicted"/>
<dbReference type="SUPFAM" id="SSF52172">
    <property type="entry name" value="CheY-like"/>
    <property type="match status" value="1"/>
</dbReference>
<dbReference type="InterPro" id="IPR003594">
    <property type="entry name" value="HATPase_dom"/>
</dbReference>
<dbReference type="Pfam" id="PF02518">
    <property type="entry name" value="HATPase_c"/>
    <property type="match status" value="1"/>
</dbReference>
<protein>
    <recommendedName>
        <fullName evidence="2">histidine kinase</fullName>
        <ecNumber evidence="2">2.7.13.3</ecNumber>
    </recommendedName>
</protein>